<sequence>MKSETTCQIVISGVGGQGVLFVTRLLAEAAIAKGLPVYTSETHGMAQRGGTVISHLKVGPFASPLINPGRADGLIAMKAESLAQHGGYLNPAGWAAVNGPAPTENRSSPQAFFIDADHLAGEMGNPRAVNLIMLGFFLARTVSNPPGPPPFYCNLDDIGAVLQKRLSKNPQLLAASMAALGSGAK</sequence>
<dbReference type="SUPFAM" id="SSF53323">
    <property type="entry name" value="Pyruvate-ferredoxin oxidoreductase, PFOR, domain III"/>
    <property type="match status" value="1"/>
</dbReference>
<keyword evidence="3" id="KW-0670">Pyruvate</keyword>
<protein>
    <submittedName>
        <fullName evidence="3">Indolepyruvate oxidoreductase</fullName>
    </submittedName>
</protein>
<reference evidence="3 4" key="1">
    <citation type="submission" date="2019-11" db="EMBL/GenBank/DDBJ databases">
        <title>Comparative genomics of hydrocarbon-degrading Desulfosarcina strains.</title>
        <authorList>
            <person name="Watanabe M."/>
            <person name="Kojima H."/>
            <person name="Fukui M."/>
        </authorList>
    </citation>
    <scope>NUCLEOTIDE SEQUENCE [LARGE SCALE GENOMIC DNA]</scope>
    <source>
        <strain evidence="3 4">28bB2T</strain>
    </source>
</reference>
<dbReference type="InterPro" id="IPR052198">
    <property type="entry name" value="IorB_Oxidoreductase"/>
</dbReference>
<dbReference type="PANTHER" id="PTHR43854:SF1">
    <property type="entry name" value="INDOLEPYRUVATE OXIDOREDUCTASE SUBUNIT IORB"/>
    <property type="match status" value="1"/>
</dbReference>
<dbReference type="GO" id="GO:0016903">
    <property type="term" value="F:oxidoreductase activity, acting on the aldehyde or oxo group of donors"/>
    <property type="evidence" value="ECO:0007669"/>
    <property type="project" value="InterPro"/>
</dbReference>
<dbReference type="Gene3D" id="3.40.920.10">
    <property type="entry name" value="Pyruvate-ferredoxin oxidoreductase, PFOR, domain III"/>
    <property type="match status" value="1"/>
</dbReference>
<dbReference type="InterPro" id="IPR002869">
    <property type="entry name" value="Pyrv_flavodox_OxRed_cen"/>
</dbReference>
<feature type="domain" description="Pyruvate/ketoisovalerate oxidoreductase catalytic" evidence="2">
    <location>
        <begin position="15"/>
        <end position="183"/>
    </location>
</feature>
<dbReference type="KEGG" id="dov:DSCO28_33890"/>
<evidence type="ECO:0000313" key="4">
    <source>
        <dbReference type="Proteomes" id="UP000425960"/>
    </source>
</evidence>
<dbReference type="Proteomes" id="UP000425960">
    <property type="component" value="Chromosome"/>
</dbReference>
<dbReference type="Pfam" id="PF01558">
    <property type="entry name" value="POR"/>
    <property type="match status" value="1"/>
</dbReference>
<evidence type="ECO:0000313" key="3">
    <source>
        <dbReference type="EMBL" id="BBO82823.1"/>
    </source>
</evidence>
<name>A0A5K7ZRU3_9BACT</name>
<organism evidence="3 4">
    <name type="scientific">Desulfosarcina ovata subsp. sediminis</name>
    <dbReference type="NCBI Taxonomy" id="885957"/>
    <lineage>
        <taxon>Bacteria</taxon>
        <taxon>Pseudomonadati</taxon>
        <taxon>Thermodesulfobacteriota</taxon>
        <taxon>Desulfobacteria</taxon>
        <taxon>Desulfobacterales</taxon>
        <taxon>Desulfosarcinaceae</taxon>
        <taxon>Desulfosarcina</taxon>
    </lineage>
</organism>
<dbReference type="EMBL" id="AP021876">
    <property type="protein sequence ID" value="BBO82823.1"/>
    <property type="molecule type" value="Genomic_DNA"/>
</dbReference>
<dbReference type="InterPro" id="IPR019752">
    <property type="entry name" value="Pyrv/ketoisovalerate_OxRed_cat"/>
</dbReference>
<proteinExistence type="predicted"/>
<dbReference type="AlphaFoldDB" id="A0A5K7ZRU3"/>
<dbReference type="PANTHER" id="PTHR43854">
    <property type="entry name" value="INDOLEPYRUVATE OXIDOREDUCTASE SUBUNIT IORB"/>
    <property type="match status" value="1"/>
</dbReference>
<gene>
    <name evidence="3" type="primary">iorB-2</name>
    <name evidence="3" type="ORF">DSCO28_33890</name>
</gene>
<dbReference type="RefSeq" id="WP_155312365.1">
    <property type="nucleotide sequence ID" value="NZ_AP021876.1"/>
</dbReference>
<evidence type="ECO:0000259" key="2">
    <source>
        <dbReference type="Pfam" id="PF01558"/>
    </source>
</evidence>
<accession>A0A5K7ZRU3</accession>
<evidence type="ECO:0000256" key="1">
    <source>
        <dbReference type="ARBA" id="ARBA00023002"/>
    </source>
</evidence>
<keyword evidence="1" id="KW-0560">Oxidoreductase</keyword>